<dbReference type="FunFam" id="3.40.50.1100:FF:000058">
    <property type="entry name" value="Cysteine synthase B, putative"/>
    <property type="match status" value="1"/>
</dbReference>
<dbReference type="PANTHER" id="PTHR10314">
    <property type="entry name" value="CYSTATHIONINE BETA-SYNTHASE"/>
    <property type="match status" value="1"/>
</dbReference>
<dbReference type="SUPFAM" id="SSF52821">
    <property type="entry name" value="Rhodanese/Cell cycle control phosphatase"/>
    <property type="match status" value="1"/>
</dbReference>
<evidence type="ECO:0000313" key="2">
    <source>
        <dbReference type="EMBL" id="KAF2674408.1"/>
    </source>
</evidence>
<dbReference type="InterPro" id="IPR036052">
    <property type="entry name" value="TrpB-like_PALP_sf"/>
</dbReference>
<dbReference type="PROSITE" id="PS50206">
    <property type="entry name" value="RHODANESE_3"/>
    <property type="match status" value="1"/>
</dbReference>
<organism evidence="2 3">
    <name type="scientific">Microthyrium microscopicum</name>
    <dbReference type="NCBI Taxonomy" id="703497"/>
    <lineage>
        <taxon>Eukaryota</taxon>
        <taxon>Fungi</taxon>
        <taxon>Dikarya</taxon>
        <taxon>Ascomycota</taxon>
        <taxon>Pezizomycotina</taxon>
        <taxon>Dothideomycetes</taxon>
        <taxon>Dothideomycetes incertae sedis</taxon>
        <taxon>Microthyriales</taxon>
        <taxon>Microthyriaceae</taxon>
        <taxon>Microthyrium</taxon>
    </lineage>
</organism>
<feature type="domain" description="Rhodanese" evidence="1">
    <location>
        <begin position="383"/>
        <end position="506"/>
    </location>
</feature>
<protein>
    <submittedName>
        <fullName evidence="2">Cysteine synthase-like protein B</fullName>
    </submittedName>
</protein>
<dbReference type="AlphaFoldDB" id="A0A6A6UTM4"/>
<keyword evidence="3" id="KW-1185">Reference proteome</keyword>
<dbReference type="Pfam" id="PF00581">
    <property type="entry name" value="Rhodanese"/>
    <property type="match status" value="1"/>
</dbReference>
<dbReference type="InterPro" id="IPR001926">
    <property type="entry name" value="TrpB-like_PALP"/>
</dbReference>
<dbReference type="Gene3D" id="3.40.250.10">
    <property type="entry name" value="Rhodanese-like domain"/>
    <property type="match status" value="1"/>
</dbReference>
<evidence type="ECO:0000313" key="3">
    <source>
        <dbReference type="Proteomes" id="UP000799302"/>
    </source>
</evidence>
<dbReference type="SMART" id="SM00450">
    <property type="entry name" value="RHOD"/>
    <property type="match status" value="1"/>
</dbReference>
<dbReference type="SUPFAM" id="SSF53686">
    <property type="entry name" value="Tryptophan synthase beta subunit-like PLP-dependent enzymes"/>
    <property type="match status" value="1"/>
</dbReference>
<dbReference type="InterPro" id="IPR036873">
    <property type="entry name" value="Rhodanese-like_dom_sf"/>
</dbReference>
<dbReference type="OrthoDB" id="10259545at2759"/>
<accession>A0A6A6UTM4</accession>
<dbReference type="Pfam" id="PF00291">
    <property type="entry name" value="PALP"/>
    <property type="match status" value="1"/>
</dbReference>
<dbReference type="InterPro" id="IPR001763">
    <property type="entry name" value="Rhodanese-like_dom"/>
</dbReference>
<evidence type="ECO:0000259" key="1">
    <source>
        <dbReference type="PROSITE" id="PS50206"/>
    </source>
</evidence>
<proteinExistence type="predicted"/>
<name>A0A6A6UTM4_9PEZI</name>
<dbReference type="CDD" id="cd00158">
    <property type="entry name" value="RHOD"/>
    <property type="match status" value="1"/>
</dbReference>
<reference evidence="2" key="1">
    <citation type="journal article" date="2020" name="Stud. Mycol.">
        <title>101 Dothideomycetes genomes: a test case for predicting lifestyles and emergence of pathogens.</title>
        <authorList>
            <person name="Haridas S."/>
            <person name="Albert R."/>
            <person name="Binder M."/>
            <person name="Bloem J."/>
            <person name="Labutti K."/>
            <person name="Salamov A."/>
            <person name="Andreopoulos B."/>
            <person name="Baker S."/>
            <person name="Barry K."/>
            <person name="Bills G."/>
            <person name="Bluhm B."/>
            <person name="Cannon C."/>
            <person name="Castanera R."/>
            <person name="Culley D."/>
            <person name="Daum C."/>
            <person name="Ezra D."/>
            <person name="Gonzalez J."/>
            <person name="Henrissat B."/>
            <person name="Kuo A."/>
            <person name="Liang C."/>
            <person name="Lipzen A."/>
            <person name="Lutzoni F."/>
            <person name="Magnuson J."/>
            <person name="Mondo S."/>
            <person name="Nolan M."/>
            <person name="Ohm R."/>
            <person name="Pangilinan J."/>
            <person name="Park H.-J."/>
            <person name="Ramirez L."/>
            <person name="Alfaro M."/>
            <person name="Sun H."/>
            <person name="Tritt A."/>
            <person name="Yoshinaga Y."/>
            <person name="Zwiers L.-H."/>
            <person name="Turgeon B."/>
            <person name="Goodwin S."/>
            <person name="Spatafora J."/>
            <person name="Crous P."/>
            <person name="Grigoriev I."/>
        </authorList>
    </citation>
    <scope>NUCLEOTIDE SEQUENCE</scope>
    <source>
        <strain evidence="2">CBS 115976</strain>
    </source>
</reference>
<dbReference type="Proteomes" id="UP000799302">
    <property type="component" value="Unassembled WGS sequence"/>
</dbReference>
<dbReference type="InterPro" id="IPR050214">
    <property type="entry name" value="Cys_Synth/Cystath_Beta-Synth"/>
</dbReference>
<gene>
    <name evidence="2" type="ORF">BT63DRAFT_435519</name>
</gene>
<sequence>MSLHNPLNVYSGKDSLKKFFDPDYAPLLPLVEVPEEFNPFAEDGVRIYAKLMQCLPANNVKALPAINLLADCVKPGITKTVVEYSSGSTVIAMSMIARINHGIEDVRAFLSNKTSDAKLKLMQFFGLDLTLFAGPSQPEPYDDRGGIQIARAKAIEDDSWCNPNQYEHEANWRAHYKWTGPQILQQLPDLNVLCCGVGTSGTMTGIGKFLGEQKPSVVRVGVFTAPGDRVPGPRPYILMEPVQFPWRAAIDEMEDVGSTDSFGLSMKLSRAGLICGPSSGFNLKGLWKFLERRKAAGTLRDLAGPNGEINCAFICCDLPYQYINDYFTKLDDTWFPSITNKHLTQVDLYNNYEDIERDPTGAIWDFYELAHNSAAPLALPLALRDNHTVIDLRTPTEYAVSHLPGAVNMPLSTLKQNSPSPFFDSELMALQWQELEDLYGAGSLESASPLARELSEKTRVLIVCEGGDTSRVAASILRSKGANADYVKGGLRAISKWLYEELGNISASGKVNGYLSNGTSVAVKEISLEAR</sequence>
<dbReference type="EMBL" id="MU004230">
    <property type="protein sequence ID" value="KAF2674408.1"/>
    <property type="molecule type" value="Genomic_DNA"/>
</dbReference>
<dbReference type="Gene3D" id="3.40.50.1100">
    <property type="match status" value="2"/>
</dbReference>